<evidence type="ECO:0000313" key="3">
    <source>
        <dbReference type="EMBL" id="POG70660.1"/>
    </source>
</evidence>
<reference evidence="3 4" key="1">
    <citation type="journal article" date="2013" name="Proc. Natl. Acad. Sci. U.S.A.">
        <title>Genome of an arbuscular mycorrhizal fungus provides insight into the oldest plant symbiosis.</title>
        <authorList>
            <person name="Tisserant E."/>
            <person name="Malbreil M."/>
            <person name="Kuo A."/>
            <person name="Kohler A."/>
            <person name="Symeonidi A."/>
            <person name="Balestrini R."/>
            <person name="Charron P."/>
            <person name="Duensing N."/>
            <person name="Frei Dit Frey N."/>
            <person name="Gianinazzi-Pearson V."/>
            <person name="Gilbert L.B."/>
            <person name="Handa Y."/>
            <person name="Herr J.R."/>
            <person name="Hijri M."/>
            <person name="Koul R."/>
            <person name="Kawaguchi M."/>
            <person name="Krajinski F."/>
            <person name="Lammers P.J."/>
            <person name="Masclaux F.G."/>
            <person name="Murat C."/>
            <person name="Morin E."/>
            <person name="Ndikumana S."/>
            <person name="Pagni M."/>
            <person name="Petitpierre D."/>
            <person name="Requena N."/>
            <person name="Rosikiewicz P."/>
            <person name="Riley R."/>
            <person name="Saito K."/>
            <person name="San Clemente H."/>
            <person name="Shapiro H."/>
            <person name="van Tuinen D."/>
            <person name="Becard G."/>
            <person name="Bonfante P."/>
            <person name="Paszkowski U."/>
            <person name="Shachar-Hill Y.Y."/>
            <person name="Tuskan G.A."/>
            <person name="Young P.W."/>
            <person name="Sanders I.R."/>
            <person name="Henrissat B."/>
            <person name="Rensing S.A."/>
            <person name="Grigoriev I.V."/>
            <person name="Corradi N."/>
            <person name="Roux C."/>
            <person name="Martin F."/>
        </authorList>
    </citation>
    <scope>NUCLEOTIDE SEQUENCE [LARGE SCALE GENOMIC DNA]</scope>
    <source>
        <strain evidence="3 4">DAOM 197198</strain>
    </source>
</reference>
<protein>
    <recommendedName>
        <fullName evidence="5">Myb-like domain-containing protein</fullName>
    </recommendedName>
</protein>
<dbReference type="PANTHER" id="PTHR43625:SF65">
    <property type="entry name" value="NADP-DEPENDENT OXIDOREDUCTASE DOMAIN-CONTAINING PROTEIN"/>
    <property type="match status" value="1"/>
</dbReference>
<dbReference type="SUPFAM" id="SSF51430">
    <property type="entry name" value="NAD(P)-linked oxidoreductase"/>
    <property type="match status" value="1"/>
</dbReference>
<proteinExistence type="predicted"/>
<dbReference type="Gene3D" id="3.20.20.100">
    <property type="entry name" value="NADP-dependent oxidoreductase domain"/>
    <property type="match status" value="1"/>
</dbReference>
<keyword evidence="1" id="KW-0560">Oxidoreductase</keyword>
<accession>A0A2P4PZ61</accession>
<dbReference type="PANTHER" id="PTHR43625">
    <property type="entry name" value="AFLATOXIN B1 ALDEHYDE REDUCTASE"/>
    <property type="match status" value="1"/>
</dbReference>
<dbReference type="InterPro" id="IPR036812">
    <property type="entry name" value="NAD(P)_OxRdtase_dom_sf"/>
</dbReference>
<dbReference type="Proteomes" id="UP000018888">
    <property type="component" value="Unassembled WGS sequence"/>
</dbReference>
<gene>
    <name evidence="3" type="ORF">GLOIN_2v1876577</name>
</gene>
<sequence>MDIYGDGANEILLSKVLKKRRNEVFLCSKFGAVMSPNGEFKGISSTSEYVHQACENSLKRLYRSLLSTPKKILFIKMSLFTPQINNTIKELIKVLGHLPNFCEKICEKVNEQYATNFTSNQVRQYLKDELQVKIPQNRYAPFNEQIDNSIKEFMKKFGQSSNPYVKVRKNINKLYSTNYTSKQIRQRWRNILNTDLCFEPLSEDEKSFIVQWAESKPQGDTIRWKELIPLMKTKFKKLRSENKVKNFWSIRKRIQEISKAKSETENSRKRKGSPNGDSNAILMDTSPKSEENIIHLPPLNARPLETSFISEEKIHLPPLNARPMETSFKSEVRIHLPPLNARPSMETSFKSEERIHLPPLNARPMEISFKNEVNTPPLNRMEILCWAADEAYKRDYPTK</sequence>
<reference evidence="3 4" key="2">
    <citation type="journal article" date="2018" name="New Phytol.">
        <title>High intraspecific genome diversity in the model arbuscular mycorrhizal symbiont Rhizophagus irregularis.</title>
        <authorList>
            <person name="Chen E.C.H."/>
            <person name="Morin E."/>
            <person name="Beaudet D."/>
            <person name="Noel J."/>
            <person name="Yildirir G."/>
            <person name="Ndikumana S."/>
            <person name="Charron P."/>
            <person name="St-Onge C."/>
            <person name="Giorgi J."/>
            <person name="Kruger M."/>
            <person name="Marton T."/>
            <person name="Ropars J."/>
            <person name="Grigoriev I.V."/>
            <person name="Hainaut M."/>
            <person name="Henrissat B."/>
            <person name="Roux C."/>
            <person name="Martin F."/>
            <person name="Corradi N."/>
        </authorList>
    </citation>
    <scope>NUCLEOTIDE SEQUENCE [LARGE SCALE GENOMIC DNA]</scope>
    <source>
        <strain evidence="3 4">DAOM 197198</strain>
    </source>
</reference>
<dbReference type="GO" id="GO:0016491">
    <property type="term" value="F:oxidoreductase activity"/>
    <property type="evidence" value="ECO:0007669"/>
    <property type="project" value="UniProtKB-KW"/>
</dbReference>
<dbReference type="InterPro" id="IPR050791">
    <property type="entry name" value="Aldo-Keto_reductase"/>
</dbReference>
<name>A0A2P4PZ61_RHIID</name>
<evidence type="ECO:0000256" key="2">
    <source>
        <dbReference type="SAM" id="MobiDB-lite"/>
    </source>
</evidence>
<organism evidence="3 4">
    <name type="scientific">Rhizophagus irregularis (strain DAOM 181602 / DAOM 197198 / MUCL 43194)</name>
    <name type="common">Arbuscular mycorrhizal fungus</name>
    <name type="synonym">Glomus intraradices</name>
    <dbReference type="NCBI Taxonomy" id="747089"/>
    <lineage>
        <taxon>Eukaryota</taxon>
        <taxon>Fungi</taxon>
        <taxon>Fungi incertae sedis</taxon>
        <taxon>Mucoromycota</taxon>
        <taxon>Glomeromycotina</taxon>
        <taxon>Glomeromycetes</taxon>
        <taxon>Glomerales</taxon>
        <taxon>Glomeraceae</taxon>
        <taxon>Rhizophagus</taxon>
    </lineage>
</organism>
<feature type="region of interest" description="Disordered" evidence="2">
    <location>
        <begin position="258"/>
        <end position="282"/>
    </location>
</feature>
<feature type="compositionally biased region" description="Basic and acidic residues" evidence="2">
    <location>
        <begin position="258"/>
        <end position="267"/>
    </location>
</feature>
<evidence type="ECO:0008006" key="5">
    <source>
        <dbReference type="Google" id="ProtNLM"/>
    </source>
</evidence>
<comment type="caution">
    <text evidence="3">The sequence shown here is derived from an EMBL/GenBank/DDBJ whole genome shotgun (WGS) entry which is preliminary data.</text>
</comment>
<dbReference type="VEuPathDB" id="FungiDB:RhiirFUN_000050"/>
<dbReference type="VEuPathDB" id="FungiDB:RhiirFUN_000049"/>
<dbReference type="EMBL" id="AUPC02000118">
    <property type="protein sequence ID" value="POG70660.1"/>
    <property type="molecule type" value="Genomic_DNA"/>
</dbReference>
<dbReference type="AlphaFoldDB" id="A0A2P4PZ61"/>
<dbReference type="GO" id="GO:0005737">
    <property type="term" value="C:cytoplasm"/>
    <property type="evidence" value="ECO:0007669"/>
    <property type="project" value="TreeGrafter"/>
</dbReference>
<evidence type="ECO:0000313" key="4">
    <source>
        <dbReference type="Proteomes" id="UP000018888"/>
    </source>
</evidence>
<evidence type="ECO:0000256" key="1">
    <source>
        <dbReference type="ARBA" id="ARBA00023002"/>
    </source>
</evidence>
<keyword evidence="4" id="KW-1185">Reference proteome</keyword>